<reference evidence="1" key="1">
    <citation type="journal article" date="2015" name="Nature">
        <title>Complex archaea that bridge the gap between prokaryotes and eukaryotes.</title>
        <authorList>
            <person name="Spang A."/>
            <person name="Saw J.H."/>
            <person name="Jorgensen S.L."/>
            <person name="Zaremba-Niedzwiedzka K."/>
            <person name="Martijn J."/>
            <person name="Lind A.E."/>
            <person name="van Eijk R."/>
            <person name="Schleper C."/>
            <person name="Guy L."/>
            <person name="Ettema T.J."/>
        </authorList>
    </citation>
    <scope>NUCLEOTIDE SEQUENCE</scope>
</reference>
<sequence length="189" mass="20997">KSWPPIILKSPRGVRCWSRVGKSEESEESGVRASLVISKTFCQFVHDSVASRVGGLNAFDCHPRHHMTVGACVFNPQRSSHNRMEHLRCHVLAPLMTNEALTPSPPSVTPSGYSILGESAVPSCCCFVRWTHLHGFLIPPTKRSAIDSEASSETDYRLTRGWRTSTYVYRSATTISAWNTSFTNTCVIQ</sequence>
<gene>
    <name evidence="1" type="ORF">LCGC14_3089970</name>
</gene>
<accession>A0A0F8YIC0</accession>
<evidence type="ECO:0000313" key="1">
    <source>
        <dbReference type="EMBL" id="KKK53919.1"/>
    </source>
</evidence>
<protein>
    <submittedName>
        <fullName evidence="1">Uncharacterized protein</fullName>
    </submittedName>
</protein>
<dbReference type="EMBL" id="LAZR01066265">
    <property type="protein sequence ID" value="KKK53919.1"/>
    <property type="molecule type" value="Genomic_DNA"/>
</dbReference>
<dbReference type="AlphaFoldDB" id="A0A0F8YIC0"/>
<name>A0A0F8YIC0_9ZZZZ</name>
<feature type="non-terminal residue" evidence="1">
    <location>
        <position position="1"/>
    </location>
</feature>
<comment type="caution">
    <text evidence="1">The sequence shown here is derived from an EMBL/GenBank/DDBJ whole genome shotgun (WGS) entry which is preliminary data.</text>
</comment>
<proteinExistence type="predicted"/>
<organism evidence="1">
    <name type="scientific">marine sediment metagenome</name>
    <dbReference type="NCBI Taxonomy" id="412755"/>
    <lineage>
        <taxon>unclassified sequences</taxon>
        <taxon>metagenomes</taxon>
        <taxon>ecological metagenomes</taxon>
    </lineage>
</organism>